<gene>
    <name evidence="7" type="ORF">MEDL_64470</name>
</gene>
<dbReference type="Proteomes" id="UP000683360">
    <property type="component" value="Unassembled WGS sequence"/>
</dbReference>
<keyword evidence="3" id="KW-0862">Zinc</keyword>
<comment type="caution">
    <text evidence="7">The sequence shown here is derived from an EMBL/GenBank/DDBJ whole genome shotgun (WGS) entry which is preliminary data.</text>
</comment>
<evidence type="ECO:0000313" key="8">
    <source>
        <dbReference type="Proteomes" id="UP000683360"/>
    </source>
</evidence>
<dbReference type="PROSITE" id="PS50950">
    <property type="entry name" value="ZF_THAP"/>
    <property type="match status" value="1"/>
</dbReference>
<dbReference type="Pfam" id="PF05485">
    <property type="entry name" value="THAP"/>
    <property type="match status" value="1"/>
</dbReference>
<accession>A0A8S3VCU7</accession>
<keyword evidence="2 5" id="KW-0863">Zinc-finger</keyword>
<keyword evidence="8" id="KW-1185">Reference proteome</keyword>
<dbReference type="SUPFAM" id="SSF57716">
    <property type="entry name" value="Glucocorticoid receptor-like (DNA-binding domain)"/>
    <property type="match status" value="1"/>
</dbReference>
<evidence type="ECO:0000256" key="3">
    <source>
        <dbReference type="ARBA" id="ARBA00022833"/>
    </source>
</evidence>
<evidence type="ECO:0000256" key="5">
    <source>
        <dbReference type="PROSITE-ProRule" id="PRU00309"/>
    </source>
</evidence>
<proteinExistence type="predicted"/>
<evidence type="ECO:0000256" key="2">
    <source>
        <dbReference type="ARBA" id="ARBA00022771"/>
    </source>
</evidence>
<evidence type="ECO:0000256" key="4">
    <source>
        <dbReference type="ARBA" id="ARBA00023125"/>
    </source>
</evidence>
<keyword evidence="4 5" id="KW-0238">DNA-binding</keyword>
<sequence length="201" mass="23039">MTCQAHGCSTRCSHGISLHTSPDPAEKKELYQTWMINLNLTPISFTHNKFKKVCAEHFEASCGLRNEENFDGHLNLTDCPSGYKYVFQPNLNRAACNGNRYQPFIFKTVGYSDCTYQKSLCNSQGQETYEHGDTRVDRKCICNTDRGYNFVRNSNNQCYCNPSNEDCSCYFGINPYNKTVELRAIKCYDDKQITRSSSLDM</sequence>
<evidence type="ECO:0000313" key="7">
    <source>
        <dbReference type="EMBL" id="CAG2252829.1"/>
    </source>
</evidence>
<reference evidence="7" key="1">
    <citation type="submission" date="2021-03" db="EMBL/GenBank/DDBJ databases">
        <authorList>
            <person name="Bekaert M."/>
        </authorList>
    </citation>
    <scope>NUCLEOTIDE SEQUENCE</scope>
</reference>
<dbReference type="InterPro" id="IPR006612">
    <property type="entry name" value="THAP_Znf"/>
</dbReference>
<evidence type="ECO:0000259" key="6">
    <source>
        <dbReference type="PROSITE" id="PS50950"/>
    </source>
</evidence>
<dbReference type="GO" id="GO:0003677">
    <property type="term" value="F:DNA binding"/>
    <property type="evidence" value="ECO:0007669"/>
    <property type="project" value="UniProtKB-UniRule"/>
</dbReference>
<evidence type="ECO:0000256" key="1">
    <source>
        <dbReference type="ARBA" id="ARBA00022723"/>
    </source>
</evidence>
<name>A0A8S3VCU7_MYTED</name>
<dbReference type="EMBL" id="CAJPWZ010003134">
    <property type="protein sequence ID" value="CAG2252829.1"/>
    <property type="molecule type" value="Genomic_DNA"/>
</dbReference>
<keyword evidence="1" id="KW-0479">Metal-binding</keyword>
<organism evidence="7 8">
    <name type="scientific">Mytilus edulis</name>
    <name type="common">Blue mussel</name>
    <dbReference type="NCBI Taxonomy" id="6550"/>
    <lineage>
        <taxon>Eukaryota</taxon>
        <taxon>Metazoa</taxon>
        <taxon>Spiralia</taxon>
        <taxon>Lophotrochozoa</taxon>
        <taxon>Mollusca</taxon>
        <taxon>Bivalvia</taxon>
        <taxon>Autobranchia</taxon>
        <taxon>Pteriomorphia</taxon>
        <taxon>Mytilida</taxon>
        <taxon>Mytiloidea</taxon>
        <taxon>Mytilidae</taxon>
        <taxon>Mytilinae</taxon>
        <taxon>Mytilus</taxon>
    </lineage>
</organism>
<dbReference type="AlphaFoldDB" id="A0A8S3VCU7"/>
<dbReference type="GO" id="GO:0008270">
    <property type="term" value="F:zinc ion binding"/>
    <property type="evidence" value="ECO:0007669"/>
    <property type="project" value="UniProtKB-KW"/>
</dbReference>
<protein>
    <recommendedName>
        <fullName evidence="6">THAP-type domain-containing protein</fullName>
    </recommendedName>
</protein>
<feature type="domain" description="THAP-type" evidence="6">
    <location>
        <begin position="1"/>
        <end position="83"/>
    </location>
</feature>